<dbReference type="STRING" id="35818.HPU229336_09270"/>
<dbReference type="NCBIfam" id="NF004162">
    <property type="entry name" value="PRK05627.1-5"/>
    <property type="match status" value="1"/>
</dbReference>
<evidence type="ECO:0000256" key="5">
    <source>
        <dbReference type="ARBA" id="ARBA00022741"/>
    </source>
</evidence>
<dbReference type="InterPro" id="IPR014729">
    <property type="entry name" value="Rossmann-like_a/b/a_fold"/>
</dbReference>
<dbReference type="SUPFAM" id="SSF82114">
    <property type="entry name" value="Riboflavin kinase-like"/>
    <property type="match status" value="1"/>
</dbReference>
<proteinExistence type="inferred from homology"/>
<dbReference type="Gene3D" id="3.40.50.620">
    <property type="entry name" value="HUPs"/>
    <property type="match status" value="2"/>
</dbReference>
<dbReference type="Pfam" id="PF01687">
    <property type="entry name" value="Flavokinase"/>
    <property type="match status" value="1"/>
</dbReference>
<keyword evidence="8" id="KW-0548">Nucleotidyltransferase</keyword>
<keyword evidence="8 10" id="KW-0418">Kinase</keyword>
<keyword evidence="5 8" id="KW-0547">Nucleotide-binding</keyword>
<comment type="catalytic activity">
    <reaction evidence="7 8">
        <text>riboflavin + ATP = FMN + ADP + H(+)</text>
        <dbReference type="Rhea" id="RHEA:14357"/>
        <dbReference type="ChEBI" id="CHEBI:15378"/>
        <dbReference type="ChEBI" id="CHEBI:30616"/>
        <dbReference type="ChEBI" id="CHEBI:57986"/>
        <dbReference type="ChEBI" id="CHEBI:58210"/>
        <dbReference type="ChEBI" id="CHEBI:456216"/>
        <dbReference type="EC" id="2.7.1.26"/>
    </reaction>
</comment>
<dbReference type="PATRIC" id="fig|35818.11.peg.752"/>
<evidence type="ECO:0000256" key="1">
    <source>
        <dbReference type="ARBA" id="ARBA00002121"/>
    </source>
</evidence>
<dbReference type="InterPro" id="IPR023465">
    <property type="entry name" value="Riboflavin_kinase_dom_sf"/>
</dbReference>
<keyword evidence="2 8" id="KW-0285">Flavoprotein</keyword>
<dbReference type="EC" id="2.7.7.2" evidence="8"/>
<evidence type="ECO:0000256" key="7">
    <source>
        <dbReference type="ARBA" id="ARBA00047880"/>
    </source>
</evidence>
<keyword evidence="6 8" id="KW-0067">ATP-binding</keyword>
<dbReference type="UniPathway" id="UPA00277">
    <property type="reaction ID" value="UER00407"/>
</dbReference>
<dbReference type="Proteomes" id="UP000037997">
    <property type="component" value="Unassembled WGS sequence"/>
</dbReference>
<organism evidence="10 11">
    <name type="scientific">Helicobacter pullorum</name>
    <dbReference type="NCBI Taxonomy" id="35818"/>
    <lineage>
        <taxon>Bacteria</taxon>
        <taxon>Pseudomonadati</taxon>
        <taxon>Campylobacterota</taxon>
        <taxon>Epsilonproteobacteria</taxon>
        <taxon>Campylobacterales</taxon>
        <taxon>Helicobacteraceae</taxon>
        <taxon>Helicobacter</taxon>
    </lineage>
</organism>
<accession>A0A0N0LUA8</accession>
<dbReference type="EMBL" id="JNOC01000017">
    <property type="protein sequence ID" value="KPH56179.1"/>
    <property type="molecule type" value="Genomic_DNA"/>
</dbReference>
<gene>
    <name evidence="10" type="ORF">HPU229334_03800</name>
</gene>
<dbReference type="GO" id="GO:0008531">
    <property type="term" value="F:riboflavin kinase activity"/>
    <property type="evidence" value="ECO:0007669"/>
    <property type="project" value="UniProtKB-UniRule"/>
</dbReference>
<name>A0A0N0LUA8_9HELI</name>
<comment type="function">
    <text evidence="1">Catalyzes the phosphorylation of riboflavin to FMN followed by the adenylation of FMN to FAD.</text>
</comment>
<dbReference type="PIRSF" id="PIRSF004491">
    <property type="entry name" value="FAD_Synth"/>
    <property type="match status" value="1"/>
</dbReference>
<dbReference type="AlphaFoldDB" id="A0A0N0LUA8"/>
<feature type="domain" description="Riboflavin kinase" evidence="9">
    <location>
        <begin position="159"/>
        <end position="286"/>
    </location>
</feature>
<comment type="pathway">
    <text evidence="8">Cofactor biosynthesis; FMN biosynthesis; FMN from riboflavin (ATP route): step 1/1.</text>
</comment>
<dbReference type="SMART" id="SM00904">
    <property type="entry name" value="Flavokinase"/>
    <property type="match status" value="1"/>
</dbReference>
<dbReference type="PANTHER" id="PTHR22749:SF6">
    <property type="entry name" value="RIBOFLAVIN KINASE"/>
    <property type="match status" value="1"/>
</dbReference>
<dbReference type="EC" id="2.7.1.26" evidence="8"/>
<evidence type="ECO:0000256" key="6">
    <source>
        <dbReference type="ARBA" id="ARBA00022840"/>
    </source>
</evidence>
<dbReference type="GO" id="GO:0003919">
    <property type="term" value="F:FMN adenylyltransferase activity"/>
    <property type="evidence" value="ECO:0007669"/>
    <property type="project" value="UniProtKB-UniRule"/>
</dbReference>
<evidence type="ECO:0000313" key="10">
    <source>
        <dbReference type="EMBL" id="KPH56179.1"/>
    </source>
</evidence>
<dbReference type="InterPro" id="IPR002606">
    <property type="entry name" value="Riboflavin_kinase_bac"/>
</dbReference>
<protein>
    <recommendedName>
        <fullName evidence="8">Riboflavin biosynthesis protein</fullName>
    </recommendedName>
    <domain>
        <recommendedName>
            <fullName evidence="8">Riboflavin kinase</fullName>
            <ecNumber evidence="8">2.7.1.26</ecNumber>
        </recommendedName>
        <alternativeName>
            <fullName evidence="8">Flavokinase</fullName>
        </alternativeName>
    </domain>
    <domain>
        <recommendedName>
            <fullName evidence="8">FMN adenylyltransferase</fullName>
            <ecNumber evidence="8">2.7.7.2</ecNumber>
        </recommendedName>
        <alternativeName>
            <fullName evidence="8">FAD pyrophosphorylase</fullName>
        </alternativeName>
        <alternativeName>
            <fullName evidence="8">FAD synthase</fullName>
        </alternativeName>
    </domain>
</protein>
<dbReference type="Gene3D" id="2.40.30.30">
    <property type="entry name" value="Riboflavin kinase-like"/>
    <property type="match status" value="1"/>
</dbReference>
<comment type="caution">
    <text evidence="10">The sequence shown here is derived from an EMBL/GenBank/DDBJ whole genome shotgun (WGS) entry which is preliminary data.</text>
</comment>
<evidence type="ECO:0000256" key="8">
    <source>
        <dbReference type="PIRNR" id="PIRNR004491"/>
    </source>
</evidence>
<comment type="catalytic activity">
    <reaction evidence="8">
        <text>FMN + ATP + H(+) = FAD + diphosphate</text>
        <dbReference type="Rhea" id="RHEA:17237"/>
        <dbReference type="ChEBI" id="CHEBI:15378"/>
        <dbReference type="ChEBI" id="CHEBI:30616"/>
        <dbReference type="ChEBI" id="CHEBI:33019"/>
        <dbReference type="ChEBI" id="CHEBI:57692"/>
        <dbReference type="ChEBI" id="CHEBI:58210"/>
        <dbReference type="EC" id="2.7.7.2"/>
    </reaction>
</comment>
<dbReference type="UniPathway" id="UPA00276">
    <property type="reaction ID" value="UER00406"/>
</dbReference>
<dbReference type="GO" id="GO:0009398">
    <property type="term" value="P:FMN biosynthetic process"/>
    <property type="evidence" value="ECO:0007669"/>
    <property type="project" value="UniProtKB-UniRule"/>
</dbReference>
<comment type="similarity">
    <text evidence="8">Belongs to the ribF family.</text>
</comment>
<evidence type="ECO:0000256" key="2">
    <source>
        <dbReference type="ARBA" id="ARBA00022630"/>
    </source>
</evidence>
<dbReference type="InterPro" id="IPR023468">
    <property type="entry name" value="Riboflavin_kinase"/>
</dbReference>
<dbReference type="InterPro" id="IPR015865">
    <property type="entry name" value="Riboflavin_kinase_bac/euk"/>
</dbReference>
<dbReference type="GO" id="GO:0005524">
    <property type="term" value="F:ATP binding"/>
    <property type="evidence" value="ECO:0007669"/>
    <property type="project" value="UniProtKB-UniRule"/>
</dbReference>
<keyword evidence="4 8" id="KW-0808">Transferase</keyword>
<reference evidence="10 11" key="1">
    <citation type="submission" date="2014-06" db="EMBL/GenBank/DDBJ databases">
        <title>Helicobacter pullorum isolates in fresh chicken meat - phenotypic and genotypic features.</title>
        <authorList>
            <person name="Borges V."/>
            <person name="Santos A."/>
            <person name="Correia C.B."/>
            <person name="Saraiva M."/>
            <person name="Menard A."/>
            <person name="Vieira L."/>
            <person name="Sampaio D.A."/>
            <person name="Gomes J.P."/>
            <person name="Oleastro M."/>
        </authorList>
    </citation>
    <scope>NUCLEOTIDE SEQUENCE [LARGE SCALE GENOMIC DNA]</scope>
    <source>
        <strain evidence="10 11">229334/12</strain>
    </source>
</reference>
<keyword evidence="8" id="KW-0274">FAD</keyword>
<evidence type="ECO:0000259" key="9">
    <source>
        <dbReference type="SMART" id="SM00904"/>
    </source>
</evidence>
<dbReference type="SUPFAM" id="SSF52374">
    <property type="entry name" value="Nucleotidylyl transferase"/>
    <property type="match status" value="1"/>
</dbReference>
<keyword evidence="3 8" id="KW-0288">FMN</keyword>
<dbReference type="GO" id="GO:0006747">
    <property type="term" value="P:FAD biosynthetic process"/>
    <property type="evidence" value="ECO:0007669"/>
    <property type="project" value="UniProtKB-UniRule"/>
</dbReference>
<evidence type="ECO:0000256" key="3">
    <source>
        <dbReference type="ARBA" id="ARBA00022643"/>
    </source>
</evidence>
<dbReference type="GO" id="GO:0009231">
    <property type="term" value="P:riboflavin biosynthetic process"/>
    <property type="evidence" value="ECO:0007669"/>
    <property type="project" value="InterPro"/>
</dbReference>
<evidence type="ECO:0000313" key="11">
    <source>
        <dbReference type="Proteomes" id="UP000037997"/>
    </source>
</evidence>
<dbReference type="PANTHER" id="PTHR22749">
    <property type="entry name" value="RIBOFLAVIN KINASE/FMN ADENYLYLTRANSFERASE"/>
    <property type="match status" value="1"/>
</dbReference>
<sequence>MQSFLSLVKEAKKANSFTSIALGKFDGMHIAHQEIFKALDSNGMVLCIESNRGELLPKPYRDFYCEFPIYHLALDIIKEKSGEDFVRFICGILPNLKRIVVGYDFRFGKDRNCYTFDLQKYFQGEVVVIEEVFCKKLSVHSGLIKELLINGNLKEANKLLGRNFEIHGNILKGQGIGKRELYATINIENDGFILPQEGVYAGYIQLGKQSHITPKYPAVIFVGNRLSTDKAFAIEGHLLGMEIEVKDKEAGFYFYRKIRENYYFDNLESLKMQIKQDIQKAYKILKIEIPKEVENG</sequence>
<evidence type="ECO:0000256" key="4">
    <source>
        <dbReference type="ARBA" id="ARBA00022679"/>
    </source>
</evidence>
<comment type="pathway">
    <text evidence="8">Cofactor biosynthesis; FAD biosynthesis; FAD from FMN: step 1/1.</text>
</comment>
<dbReference type="RefSeq" id="WP_054197757.1">
    <property type="nucleotide sequence ID" value="NZ_JNOC01000017.1"/>
</dbReference>